<protein>
    <submittedName>
        <fullName evidence="1">DUF3800 domain-containing protein</fullName>
    </submittedName>
</protein>
<dbReference type="EMBL" id="JAKKSL010000001">
    <property type="protein sequence ID" value="MCI2283029.1"/>
    <property type="molecule type" value="Genomic_DNA"/>
</dbReference>
<organism evidence="1 2">
    <name type="scientific">Colwellia maritima</name>
    <dbReference type="NCBI Taxonomy" id="2912588"/>
    <lineage>
        <taxon>Bacteria</taxon>
        <taxon>Pseudomonadati</taxon>
        <taxon>Pseudomonadota</taxon>
        <taxon>Gammaproteobacteria</taxon>
        <taxon>Alteromonadales</taxon>
        <taxon>Colwelliaceae</taxon>
        <taxon>Colwellia</taxon>
    </lineage>
</organism>
<gene>
    <name evidence="1" type="ORF">L3081_05980</name>
</gene>
<keyword evidence="2" id="KW-1185">Reference proteome</keyword>
<evidence type="ECO:0000313" key="1">
    <source>
        <dbReference type="EMBL" id="MCI2283029.1"/>
    </source>
</evidence>
<reference evidence="1" key="1">
    <citation type="submission" date="2022-01" db="EMBL/GenBank/DDBJ databases">
        <title>Colwellia maritima, isolated from seawater.</title>
        <authorList>
            <person name="Kristyanto S."/>
            <person name="Jung J."/>
            <person name="Jeon C.O."/>
        </authorList>
    </citation>
    <scope>NUCLEOTIDE SEQUENCE</scope>
    <source>
        <strain evidence="1">MSW7</strain>
    </source>
</reference>
<dbReference type="Proteomes" id="UP001139646">
    <property type="component" value="Unassembled WGS sequence"/>
</dbReference>
<comment type="caution">
    <text evidence="1">The sequence shown here is derived from an EMBL/GenBank/DDBJ whole genome shotgun (WGS) entry which is preliminary data.</text>
</comment>
<accession>A0ABS9WYN9</accession>
<dbReference type="InterPro" id="IPR024524">
    <property type="entry name" value="DUF3800"/>
</dbReference>
<dbReference type="RefSeq" id="WP_242284175.1">
    <property type="nucleotide sequence ID" value="NZ_JAKKSL010000001.1"/>
</dbReference>
<sequence length="301" mass="34820">MSKNKNQQLPLFELDNTDLVQQKTHQEAEKDSTLITPNETAIESEFAKYIVYVDESGDHSLQSIDENYPIFVLAFCVFHKRHYSEAIVPALEKFKFNHFGHDQVVLHENEIRKEKGAFNIFKSKEQKYQFLDELTNIIEYSNFILISCTIDKRKLTKASDLEANPYHTALGFCMETLFEFLKEKDQQQKKTHIVVECRGNKEDKELELEFRRICDGNNRLGIPLPFEVIFSDKKVMSSGLQLADLVARPIGLKTLRPEQENRAFEVLEPKFYCDGGRENVGNGFKGVGMKIYPPLKSEKPQ</sequence>
<proteinExistence type="predicted"/>
<evidence type="ECO:0000313" key="2">
    <source>
        <dbReference type="Proteomes" id="UP001139646"/>
    </source>
</evidence>
<dbReference type="Pfam" id="PF12686">
    <property type="entry name" value="DUF3800"/>
    <property type="match status" value="1"/>
</dbReference>
<name>A0ABS9WYN9_9GAMM</name>